<proteinExistence type="predicted"/>
<keyword evidence="3" id="KW-1185">Reference proteome</keyword>
<dbReference type="OrthoDB" id="441559at2759"/>
<evidence type="ECO:0000313" key="2">
    <source>
        <dbReference type="EMBL" id="CAE7593463.1"/>
    </source>
</evidence>
<evidence type="ECO:0000259" key="1">
    <source>
        <dbReference type="Pfam" id="PF17123"/>
    </source>
</evidence>
<organism evidence="2 3">
    <name type="scientific">Symbiodinium natans</name>
    <dbReference type="NCBI Taxonomy" id="878477"/>
    <lineage>
        <taxon>Eukaryota</taxon>
        <taxon>Sar</taxon>
        <taxon>Alveolata</taxon>
        <taxon>Dinophyceae</taxon>
        <taxon>Suessiales</taxon>
        <taxon>Symbiodiniaceae</taxon>
        <taxon>Symbiodinium</taxon>
    </lineage>
</organism>
<dbReference type="EMBL" id="CAJNDS010002778">
    <property type="protein sequence ID" value="CAE7593463.1"/>
    <property type="molecule type" value="Genomic_DNA"/>
</dbReference>
<accession>A0A812UVL2</accession>
<dbReference type="InterPro" id="IPR001841">
    <property type="entry name" value="Znf_RING"/>
</dbReference>
<dbReference type="Pfam" id="PF17123">
    <property type="entry name" value="zf-RING_11"/>
    <property type="match status" value="1"/>
</dbReference>
<comment type="caution">
    <text evidence="2">The sequence shown here is derived from an EMBL/GenBank/DDBJ whole genome shotgun (WGS) entry which is preliminary data.</text>
</comment>
<dbReference type="AlphaFoldDB" id="A0A812UVL2"/>
<name>A0A812UVL2_9DINO</name>
<reference evidence="2" key="1">
    <citation type="submission" date="2021-02" db="EMBL/GenBank/DDBJ databases">
        <authorList>
            <person name="Dougan E. K."/>
            <person name="Rhodes N."/>
            <person name="Thang M."/>
            <person name="Chan C."/>
        </authorList>
    </citation>
    <scope>NUCLEOTIDE SEQUENCE</scope>
</reference>
<dbReference type="Proteomes" id="UP000604046">
    <property type="component" value="Unassembled WGS sequence"/>
</dbReference>
<dbReference type="Gene3D" id="3.30.40.10">
    <property type="entry name" value="Zinc/RING finger domain, C3HC4 (zinc finger)"/>
    <property type="match status" value="1"/>
</dbReference>
<dbReference type="SUPFAM" id="SSF57850">
    <property type="entry name" value="RING/U-box"/>
    <property type="match status" value="1"/>
</dbReference>
<feature type="domain" description="RING-type" evidence="1">
    <location>
        <begin position="36"/>
        <end position="60"/>
    </location>
</feature>
<evidence type="ECO:0000313" key="3">
    <source>
        <dbReference type="Proteomes" id="UP000604046"/>
    </source>
</evidence>
<gene>
    <name evidence="2" type="primary">rnf126-b</name>
    <name evidence="2" type="ORF">SNAT2548_LOCUS33782</name>
</gene>
<sequence length="116" mass="13184">MFADKFRCSCHSLSHQENTLTVAVREEDIGLQKEACPICLECFQVGDKVRRLPCMHLFHVVGGESSSSQGRHCNIDRPTQQYDLWTMYSYHAEFARASLKTSDMQECSKIGKPLSP</sequence>
<protein>
    <submittedName>
        <fullName evidence="2">Rnf126-b protein</fullName>
    </submittedName>
</protein>
<dbReference type="InterPro" id="IPR013083">
    <property type="entry name" value="Znf_RING/FYVE/PHD"/>
</dbReference>